<evidence type="ECO:0000313" key="1">
    <source>
        <dbReference type="EMBL" id="MBA0753333.1"/>
    </source>
</evidence>
<dbReference type="CDD" id="cd00303">
    <property type="entry name" value="retropepsin_like"/>
    <property type="match status" value="1"/>
</dbReference>
<dbReference type="OrthoDB" id="1939491at2759"/>
<proteinExistence type="predicted"/>
<organism evidence="1 2">
    <name type="scientific">Gossypium gossypioides</name>
    <name type="common">Mexican cotton</name>
    <name type="synonym">Selera gossypioides</name>
    <dbReference type="NCBI Taxonomy" id="34282"/>
    <lineage>
        <taxon>Eukaryota</taxon>
        <taxon>Viridiplantae</taxon>
        <taxon>Streptophyta</taxon>
        <taxon>Embryophyta</taxon>
        <taxon>Tracheophyta</taxon>
        <taxon>Spermatophyta</taxon>
        <taxon>Magnoliopsida</taxon>
        <taxon>eudicotyledons</taxon>
        <taxon>Gunneridae</taxon>
        <taxon>Pentapetalae</taxon>
        <taxon>rosids</taxon>
        <taxon>malvids</taxon>
        <taxon>Malvales</taxon>
        <taxon>Malvaceae</taxon>
        <taxon>Malvoideae</taxon>
        <taxon>Gossypium</taxon>
    </lineage>
</organism>
<gene>
    <name evidence="1" type="ORF">Gogos_019986</name>
</gene>
<dbReference type="PANTHER" id="PTHR12917">
    <property type="entry name" value="ASPARTYL PROTEASE DDI-RELATED"/>
    <property type="match status" value="1"/>
</dbReference>
<accession>A0A7J9CY03</accession>
<evidence type="ECO:0000313" key="2">
    <source>
        <dbReference type="Proteomes" id="UP000593579"/>
    </source>
</evidence>
<dbReference type="PANTHER" id="PTHR12917:SF18">
    <property type="entry name" value="DNA DAMAGE-INDUCIBLE PROTEIN 1-LIKE"/>
    <property type="match status" value="1"/>
</dbReference>
<protein>
    <recommendedName>
        <fullName evidence="3">Aspartic peptidase DDI1-type domain-containing protein</fullName>
    </recommendedName>
</protein>
<name>A0A7J9CY03_GOSGO</name>
<keyword evidence="2" id="KW-1185">Reference proteome</keyword>
<dbReference type="Pfam" id="PF13975">
    <property type="entry name" value="gag-asp_proteas"/>
    <property type="match status" value="1"/>
</dbReference>
<dbReference type="SUPFAM" id="SSF50630">
    <property type="entry name" value="Acid proteases"/>
    <property type="match status" value="1"/>
</dbReference>
<evidence type="ECO:0008006" key="3">
    <source>
        <dbReference type="Google" id="ProtNLM"/>
    </source>
</evidence>
<dbReference type="InterPro" id="IPR021109">
    <property type="entry name" value="Peptidase_aspartic_dom_sf"/>
</dbReference>
<comment type="caution">
    <text evidence="1">The sequence shown here is derived from an EMBL/GenBank/DDBJ whole genome shotgun (WGS) entry which is preliminary data.</text>
</comment>
<dbReference type="EMBL" id="JABEZY010250970">
    <property type="protein sequence ID" value="MBA0753333.1"/>
    <property type="molecule type" value="Genomic_DNA"/>
</dbReference>
<dbReference type="Proteomes" id="UP000593579">
    <property type="component" value="Unassembled WGS sequence"/>
</dbReference>
<dbReference type="AlphaFoldDB" id="A0A7J9CY03"/>
<reference evidence="1 2" key="1">
    <citation type="journal article" date="2019" name="Genome Biol. Evol.">
        <title>Insights into the evolution of the New World diploid cottons (Gossypium, subgenus Houzingenia) based on genome sequencing.</title>
        <authorList>
            <person name="Grover C.E."/>
            <person name="Arick M.A. 2nd"/>
            <person name="Thrash A."/>
            <person name="Conover J.L."/>
            <person name="Sanders W.S."/>
            <person name="Peterson D.G."/>
            <person name="Frelichowski J.E."/>
            <person name="Scheffler J.A."/>
            <person name="Scheffler B.E."/>
            <person name="Wendel J.F."/>
        </authorList>
    </citation>
    <scope>NUCLEOTIDE SEQUENCE [LARGE SCALE GENOMIC DNA]</scope>
    <source>
        <strain evidence="1">5</strain>
        <tissue evidence="1">Leaf</tissue>
    </source>
</reference>
<sequence length="215" mass="24383">MKKDYLKASLFSVIKRNDKPKVTKLVEKKLLMINSMVLIPKKRDEREGLMFVDINIASHKRSALIDTRASNLFMSESAARKLGLSIRKSNKKIKTVNSMEGPTVGVAQNIELQIGEQKGKEEFEVIQLDDYDFVLGLNFLDRIQADLYLWADQIHIVIGLLSRIIVPMHQDMKVGTKVLSSIQLVEDVSYGRNIDSIEWNATKAPLKVGPFKVLK</sequence>
<dbReference type="Gene3D" id="2.40.70.10">
    <property type="entry name" value="Acid Proteases"/>
    <property type="match status" value="1"/>
</dbReference>